<protein>
    <submittedName>
        <fullName evidence="3">Uncharacterized protein</fullName>
    </submittedName>
</protein>
<dbReference type="EMBL" id="JALLPJ020000197">
    <property type="protein sequence ID" value="KAL3799053.1"/>
    <property type="molecule type" value="Genomic_DNA"/>
</dbReference>
<feature type="compositionally biased region" description="Basic and acidic residues" evidence="1">
    <location>
        <begin position="87"/>
        <end position="97"/>
    </location>
</feature>
<accession>A0ABD3QFB5</accession>
<feature type="region of interest" description="Disordered" evidence="1">
    <location>
        <begin position="87"/>
        <end position="107"/>
    </location>
</feature>
<proteinExistence type="predicted"/>
<comment type="caution">
    <text evidence="3">The sequence shown here is derived from an EMBL/GenBank/DDBJ whole genome shotgun (WGS) entry which is preliminary data.</text>
</comment>
<sequence>MNIHSLAITALFGAATAAKSTTRERKAFLADMKNANLALHPSERSLTKDQTPSLETFSQVVNGDSPRSKHYRERIIQKAKFVSPEEIQAREAAESSGRHLNNNNNNNNGYASGAYNYNNAQGVSSLYANDANGDAFVSSGAWNNAFGFDPTDYSFAYLRCAEVRQFDDELAAMEDSPSVFSTRHFAVFRFCPTITCEGMTANQIEKERQAEYSAWVAANNQAAADNQAAAYASARSGDVYSAYNAQMYVKQQAEAAQSAGQLYEPPSWVFDKRIIGGADGSGCSSNYGEYMLELEDYLAIMLEYHEDRFEVYCDYCDGCMYAVYQQWLKQNQRDLKMKSIDEDWKADLERHLDEDEIRRLGNVYGTCPEYDTCKYYQKTCGNGIDDTLTQYFECTEVERNNGMVAYIGPHCGSDGKTVTLGLYSDENCNEYIGGTTNINNFLGFNLEEGALDGYVTGSLARDIIPDDYFEQYWSEELQAYYNPQEQMCIPCAASLQIYETKGNVVNVNGDDDYHVSNNNYDGEVK</sequence>
<dbReference type="AlphaFoldDB" id="A0ABD3QFB5"/>
<evidence type="ECO:0000256" key="2">
    <source>
        <dbReference type="SAM" id="SignalP"/>
    </source>
</evidence>
<feature type="chain" id="PRO_5044773609" evidence="2">
    <location>
        <begin position="19"/>
        <end position="525"/>
    </location>
</feature>
<gene>
    <name evidence="3" type="ORF">ACHAWO_000974</name>
</gene>
<evidence type="ECO:0000313" key="4">
    <source>
        <dbReference type="Proteomes" id="UP001530400"/>
    </source>
</evidence>
<feature type="compositionally biased region" description="Polar residues" evidence="1">
    <location>
        <begin position="48"/>
        <end position="62"/>
    </location>
</feature>
<organism evidence="3 4">
    <name type="scientific">Cyclotella atomus</name>
    <dbReference type="NCBI Taxonomy" id="382360"/>
    <lineage>
        <taxon>Eukaryota</taxon>
        <taxon>Sar</taxon>
        <taxon>Stramenopiles</taxon>
        <taxon>Ochrophyta</taxon>
        <taxon>Bacillariophyta</taxon>
        <taxon>Coscinodiscophyceae</taxon>
        <taxon>Thalassiosirophycidae</taxon>
        <taxon>Stephanodiscales</taxon>
        <taxon>Stephanodiscaceae</taxon>
        <taxon>Cyclotella</taxon>
    </lineage>
</organism>
<keyword evidence="4" id="KW-1185">Reference proteome</keyword>
<evidence type="ECO:0000256" key="1">
    <source>
        <dbReference type="SAM" id="MobiDB-lite"/>
    </source>
</evidence>
<dbReference type="Proteomes" id="UP001530400">
    <property type="component" value="Unassembled WGS sequence"/>
</dbReference>
<reference evidence="3 4" key="1">
    <citation type="submission" date="2024-10" db="EMBL/GenBank/DDBJ databases">
        <title>Updated reference genomes for cyclostephanoid diatoms.</title>
        <authorList>
            <person name="Roberts W.R."/>
            <person name="Alverson A.J."/>
        </authorList>
    </citation>
    <scope>NUCLEOTIDE SEQUENCE [LARGE SCALE GENOMIC DNA]</scope>
    <source>
        <strain evidence="3 4">AJA010-31</strain>
    </source>
</reference>
<feature type="signal peptide" evidence="2">
    <location>
        <begin position="1"/>
        <end position="18"/>
    </location>
</feature>
<keyword evidence="2" id="KW-0732">Signal</keyword>
<evidence type="ECO:0000313" key="3">
    <source>
        <dbReference type="EMBL" id="KAL3799053.1"/>
    </source>
</evidence>
<name>A0ABD3QFB5_9STRA</name>
<feature type="region of interest" description="Disordered" evidence="1">
    <location>
        <begin position="41"/>
        <end position="69"/>
    </location>
</feature>